<dbReference type="OrthoDB" id="306540at2"/>
<evidence type="ECO:0000256" key="1">
    <source>
        <dbReference type="PROSITE-ProRule" id="PRU00023"/>
    </source>
</evidence>
<feature type="transmembrane region" description="Helical" evidence="2">
    <location>
        <begin position="6"/>
        <end position="23"/>
    </location>
</feature>
<dbReference type="Pfam" id="PF13857">
    <property type="entry name" value="Ank_5"/>
    <property type="match status" value="1"/>
</dbReference>
<dbReference type="RefSeq" id="WP_132404012.1">
    <property type="nucleotide sequence ID" value="NZ_SMKA01000019.1"/>
</dbReference>
<name>A0A4R4QBQ3_9ACTN</name>
<dbReference type="Proteomes" id="UP000295075">
    <property type="component" value="Unassembled WGS sequence"/>
</dbReference>
<dbReference type="AlphaFoldDB" id="A0A4R4QBQ3"/>
<keyword evidence="2" id="KW-0812">Transmembrane</keyword>
<dbReference type="PROSITE" id="PS50297">
    <property type="entry name" value="ANK_REP_REGION"/>
    <property type="match status" value="1"/>
</dbReference>
<dbReference type="SUPFAM" id="SSF48403">
    <property type="entry name" value="Ankyrin repeat"/>
    <property type="match status" value="1"/>
</dbReference>
<accession>A0A4R4QBQ3</accession>
<sequence>MHADWIVTLAGLGISLLIIVVVVRSQRGEGAFRDRAAFFSAAIDDHDSTRFDEFVESGYALDLRDSEGNTALHLALYHQRDEAVRRLIARGADETLINKLGFTPADMAKLGSYERMLLNTARKLNPQGSWAYDGPAARESYNQLRRAHQRFYQPALTRTAVDNPNLRRLIVVLAVKLGRASSEEPLLELLRLWGDRQLAEDYLNCGSKALERGAERWARSHGYTIHRYGGTERPIRWGRF</sequence>
<feature type="repeat" description="ANK" evidence="1">
    <location>
        <begin position="67"/>
        <end position="99"/>
    </location>
</feature>
<dbReference type="InterPro" id="IPR036770">
    <property type="entry name" value="Ankyrin_rpt-contain_sf"/>
</dbReference>
<dbReference type="PROSITE" id="PS50088">
    <property type="entry name" value="ANK_REPEAT"/>
    <property type="match status" value="1"/>
</dbReference>
<keyword evidence="2" id="KW-0472">Membrane</keyword>
<keyword evidence="4" id="KW-1185">Reference proteome</keyword>
<gene>
    <name evidence="3" type="ORF">E1261_07565</name>
</gene>
<comment type="caution">
    <text evidence="3">The sequence shown here is derived from an EMBL/GenBank/DDBJ whole genome shotgun (WGS) entry which is preliminary data.</text>
</comment>
<reference evidence="3 4" key="1">
    <citation type="submission" date="2019-03" db="EMBL/GenBank/DDBJ databases">
        <title>Draft genome sequences of novel Actinobacteria.</title>
        <authorList>
            <person name="Sahin N."/>
            <person name="Ay H."/>
            <person name="Saygin H."/>
        </authorList>
    </citation>
    <scope>NUCLEOTIDE SEQUENCE [LARGE SCALE GENOMIC DNA]</scope>
    <source>
        <strain evidence="3 4">JCM 30547</strain>
    </source>
</reference>
<evidence type="ECO:0000313" key="4">
    <source>
        <dbReference type="Proteomes" id="UP000295075"/>
    </source>
</evidence>
<organism evidence="3 4">
    <name type="scientific">Kribbella albertanoniae</name>
    <dbReference type="NCBI Taxonomy" id="1266829"/>
    <lineage>
        <taxon>Bacteria</taxon>
        <taxon>Bacillati</taxon>
        <taxon>Actinomycetota</taxon>
        <taxon>Actinomycetes</taxon>
        <taxon>Propionibacteriales</taxon>
        <taxon>Kribbellaceae</taxon>
        <taxon>Kribbella</taxon>
    </lineage>
</organism>
<dbReference type="Gene3D" id="1.25.40.20">
    <property type="entry name" value="Ankyrin repeat-containing domain"/>
    <property type="match status" value="1"/>
</dbReference>
<keyword evidence="2" id="KW-1133">Transmembrane helix</keyword>
<dbReference type="EMBL" id="SMKA01000019">
    <property type="protein sequence ID" value="TDC32814.1"/>
    <property type="molecule type" value="Genomic_DNA"/>
</dbReference>
<dbReference type="InterPro" id="IPR002110">
    <property type="entry name" value="Ankyrin_rpt"/>
</dbReference>
<evidence type="ECO:0000313" key="3">
    <source>
        <dbReference type="EMBL" id="TDC32814.1"/>
    </source>
</evidence>
<proteinExistence type="predicted"/>
<evidence type="ECO:0000256" key="2">
    <source>
        <dbReference type="SAM" id="Phobius"/>
    </source>
</evidence>
<protein>
    <submittedName>
        <fullName evidence="3">Ankyrin repeat domain-containing protein</fullName>
    </submittedName>
</protein>
<keyword evidence="1" id="KW-0040">ANK repeat</keyword>